<organism evidence="2 3">
    <name type="scientific">Sphingobium fuliginis (strain ATCC 27551)</name>
    <dbReference type="NCBI Taxonomy" id="336203"/>
    <lineage>
        <taxon>Bacteria</taxon>
        <taxon>Pseudomonadati</taxon>
        <taxon>Pseudomonadota</taxon>
        <taxon>Alphaproteobacteria</taxon>
        <taxon>Sphingomonadales</taxon>
        <taxon>Sphingomonadaceae</taxon>
        <taxon>Sphingobium</taxon>
    </lineage>
</organism>
<feature type="region of interest" description="Disordered" evidence="1">
    <location>
        <begin position="32"/>
        <end position="53"/>
    </location>
</feature>
<comment type="caution">
    <text evidence="2">The sequence shown here is derived from an EMBL/GenBank/DDBJ whole genome shotgun (WGS) entry which is preliminary data.</text>
</comment>
<feature type="compositionally biased region" description="Basic and acidic residues" evidence="1">
    <location>
        <begin position="42"/>
        <end position="53"/>
    </location>
</feature>
<reference evidence="2 3" key="2">
    <citation type="journal article" date="2013" name="Environ. Sci. Technol.">
        <title>The 4-tert-butylphenol-utilizing bacterium Sphingobium fuliginis OMI can degrade bisphenols via phenolic ring hydroxylation and meta-cleavage pathway.</title>
        <authorList>
            <person name="Ogata Y."/>
            <person name="Goda S."/>
            <person name="Toyama T."/>
            <person name="Sei K."/>
            <person name="Ike M."/>
        </authorList>
    </citation>
    <scope>NUCLEOTIDE SEQUENCE [LARGE SCALE GENOMIC DNA]</scope>
    <source>
        <strain evidence="2 3">OMI</strain>
    </source>
</reference>
<evidence type="ECO:0000313" key="2">
    <source>
        <dbReference type="EMBL" id="GAY20820.1"/>
    </source>
</evidence>
<evidence type="ECO:0000313" key="3">
    <source>
        <dbReference type="Proteomes" id="UP000221538"/>
    </source>
</evidence>
<evidence type="ECO:0000256" key="1">
    <source>
        <dbReference type="SAM" id="MobiDB-lite"/>
    </source>
</evidence>
<sequence length="53" mass="5851">MEIHRPTMKMPAAPAVSRGVFHAAKFPETVEESGAPLAAGRMEFHDSHDFSNR</sequence>
<reference evidence="2 3" key="1">
    <citation type="journal article" date="2013" name="Biodegradation">
        <title>Occurrence of 4-tert-butylphenol (4-t-BP) biodegradation in an aquatic sample caused by the presence of Spirodela polyrrhiza and isolation of a 4-t-BP-utilizing bacterium.</title>
        <authorList>
            <person name="Ogata Y."/>
            <person name="Toyama T."/>
            <person name="Yu N."/>
            <person name="Wang X."/>
            <person name="Sei K."/>
            <person name="Ike M."/>
        </authorList>
    </citation>
    <scope>NUCLEOTIDE SEQUENCE [LARGE SCALE GENOMIC DNA]</scope>
    <source>
        <strain evidence="2 3">OMI</strain>
    </source>
</reference>
<accession>A0A292ZD61</accession>
<protein>
    <submittedName>
        <fullName evidence="2">Uncharacterized protein</fullName>
    </submittedName>
</protein>
<name>A0A292ZD61_SPHSA</name>
<dbReference type="EMBL" id="BEWI01000031">
    <property type="protein sequence ID" value="GAY20820.1"/>
    <property type="molecule type" value="Genomic_DNA"/>
</dbReference>
<proteinExistence type="predicted"/>
<dbReference type="Proteomes" id="UP000221538">
    <property type="component" value="Unassembled WGS sequence"/>
</dbReference>
<dbReference type="AlphaFoldDB" id="A0A292ZD61"/>
<gene>
    <name evidence="2" type="ORF">SFOMI_1350</name>
</gene>